<organism evidence="1 2">
    <name type="scientific">Rangifer tarandus platyrhynchus</name>
    <name type="common">Svalbard reindeer</name>
    <dbReference type="NCBI Taxonomy" id="3082113"/>
    <lineage>
        <taxon>Eukaryota</taxon>
        <taxon>Metazoa</taxon>
        <taxon>Chordata</taxon>
        <taxon>Craniata</taxon>
        <taxon>Vertebrata</taxon>
        <taxon>Euteleostomi</taxon>
        <taxon>Mammalia</taxon>
        <taxon>Eutheria</taxon>
        <taxon>Laurasiatheria</taxon>
        <taxon>Artiodactyla</taxon>
        <taxon>Ruminantia</taxon>
        <taxon>Pecora</taxon>
        <taxon>Cervidae</taxon>
        <taxon>Odocoileinae</taxon>
        <taxon>Rangifer</taxon>
    </lineage>
</organism>
<proteinExistence type="predicted"/>
<evidence type="ECO:0000313" key="2">
    <source>
        <dbReference type="Proteomes" id="UP001162501"/>
    </source>
</evidence>
<reference evidence="1" key="1">
    <citation type="submission" date="2023-05" db="EMBL/GenBank/DDBJ databases">
        <authorList>
            <consortium name="ELIXIR-Norway"/>
        </authorList>
    </citation>
    <scope>NUCLEOTIDE SEQUENCE</scope>
</reference>
<feature type="non-terminal residue" evidence="1">
    <location>
        <position position="132"/>
    </location>
</feature>
<sequence length="132" mass="13980">MQTQGRREAEQTLPGAGGVPLPLCEAHRLACALSRPRDSITVTARRELAALRGADAVTASGVQGQAGGERVPNPPQQPSCLALLCPATDAFFSITQLSDPRPAPRLCLFMDQNGDHELPVHVGHGWPALSRV</sequence>
<reference evidence="1" key="2">
    <citation type="submission" date="2025-03" db="EMBL/GenBank/DDBJ databases">
        <authorList>
            <consortium name="ELIXIR-Norway"/>
            <consortium name="Elixir Norway"/>
        </authorList>
    </citation>
    <scope>NUCLEOTIDE SEQUENCE</scope>
</reference>
<dbReference type="EMBL" id="OX596109">
    <property type="protein sequence ID" value="CAN0266585.1"/>
    <property type="molecule type" value="Genomic_DNA"/>
</dbReference>
<accession>A0AC59Z6P1</accession>
<evidence type="ECO:0000313" key="1">
    <source>
        <dbReference type="EMBL" id="CAN0266585.1"/>
    </source>
</evidence>
<protein>
    <submittedName>
        <fullName evidence="1">Uncharacterized protein</fullName>
    </submittedName>
</protein>
<gene>
    <name evidence="1" type="ORF">MRATA1EN22A_LOCUS14597</name>
</gene>
<dbReference type="Proteomes" id="UP001162501">
    <property type="component" value="Chromosome 25"/>
</dbReference>
<feature type="non-terminal residue" evidence="1">
    <location>
        <position position="1"/>
    </location>
</feature>
<name>A0AC59Z6P1_RANTA</name>